<dbReference type="InterPro" id="IPR036291">
    <property type="entry name" value="NAD(P)-bd_dom_sf"/>
</dbReference>
<dbReference type="SUPFAM" id="SSF55347">
    <property type="entry name" value="Glyceraldehyde-3-phosphate dehydrogenase-like, C-terminal domain"/>
    <property type="match status" value="1"/>
</dbReference>
<dbReference type="GO" id="GO:0005737">
    <property type="term" value="C:cytoplasm"/>
    <property type="evidence" value="ECO:0007669"/>
    <property type="project" value="UniProtKB-SubCell"/>
</dbReference>
<proteinExistence type="inferred from homology"/>
<dbReference type="PANTHER" id="PTHR32338">
    <property type="entry name" value="N-ACETYL-GAMMA-GLUTAMYL-PHOSPHATE REDUCTASE, CHLOROPLASTIC-RELATED-RELATED"/>
    <property type="match status" value="1"/>
</dbReference>
<comment type="pathway">
    <text evidence="1 7">Amino-acid biosynthesis; L-arginine biosynthesis; N(2)-acetyl-L-ornithine from L-glutamate: step 3/4.</text>
</comment>
<dbReference type="InterPro" id="IPR050085">
    <property type="entry name" value="AGPR"/>
</dbReference>
<dbReference type="Proteomes" id="UP000515860">
    <property type="component" value="Chromosome"/>
</dbReference>
<dbReference type="FunFam" id="3.30.360.10:FF:000014">
    <property type="entry name" value="N-acetyl-gamma-glutamyl-phosphate reductase"/>
    <property type="match status" value="1"/>
</dbReference>
<comment type="similarity">
    <text evidence="7">Belongs to the NAGSA dehydrogenase family. Type 1 subfamily.</text>
</comment>
<dbReference type="KEGG" id="whj:H9Q79_08590"/>
<dbReference type="AlphaFoldDB" id="A0A7G9GHM1"/>
<keyword evidence="2 7" id="KW-0055">Arginine biosynthesis</keyword>
<dbReference type="Pfam" id="PF01118">
    <property type="entry name" value="Semialdhyde_dh"/>
    <property type="match status" value="1"/>
</dbReference>
<dbReference type="SMART" id="SM00859">
    <property type="entry name" value="Semialdhyde_dh"/>
    <property type="match status" value="1"/>
</dbReference>
<dbReference type="CDD" id="cd17895">
    <property type="entry name" value="AGPR_1_N"/>
    <property type="match status" value="1"/>
</dbReference>
<dbReference type="EC" id="1.2.1.38" evidence="7"/>
<dbReference type="GO" id="GO:0006526">
    <property type="term" value="P:L-arginine biosynthetic process"/>
    <property type="evidence" value="ECO:0007669"/>
    <property type="project" value="UniProtKB-UniRule"/>
</dbReference>
<accession>A0A7G9GHM1</accession>
<evidence type="ECO:0000256" key="3">
    <source>
        <dbReference type="ARBA" id="ARBA00022605"/>
    </source>
</evidence>
<dbReference type="CDD" id="cd23934">
    <property type="entry name" value="AGPR_1_C"/>
    <property type="match status" value="1"/>
</dbReference>
<evidence type="ECO:0000256" key="8">
    <source>
        <dbReference type="PROSITE-ProRule" id="PRU10010"/>
    </source>
</evidence>
<dbReference type="SUPFAM" id="SSF51735">
    <property type="entry name" value="NAD(P)-binding Rossmann-fold domains"/>
    <property type="match status" value="1"/>
</dbReference>
<evidence type="ECO:0000256" key="5">
    <source>
        <dbReference type="ARBA" id="ARBA00023002"/>
    </source>
</evidence>
<dbReference type="GO" id="GO:0003942">
    <property type="term" value="F:N-acetyl-gamma-glutamyl-phosphate reductase activity"/>
    <property type="evidence" value="ECO:0007669"/>
    <property type="project" value="UniProtKB-UniRule"/>
</dbReference>
<sequence>MIKAGIIGSTGYAGAELVRLLLGHKDVEIVWYGSRSYIDKRYSEVYQNMFRLVENVCQDDNMKELADAADVIFTATPQGLCASLVNEDILKKAKIIDLSADFRLKDVKVYEEWYKIEHRAPQYLSEAVYGLCEINREDVKQSRLVANPGCYTTCSILSVYPLLKEGIIDGNTVIVDAKSGTSGAGRGAKVDNLFCEVNESIKAYGVATHRHTPEIEEQLGYAAGYPVTINFTPHLVPMNRGILVTAYASLIKDVSWEDVRAAYEKYYKDEYFIRLLDRDVCPQTKWVEGSNYVDIGFKLDHRTNRIIMMGALDNLVKGAAGQAVQNMNLMFGLDETEGLRLVPMFP</sequence>
<evidence type="ECO:0000256" key="7">
    <source>
        <dbReference type="HAMAP-Rule" id="MF_00150"/>
    </source>
</evidence>
<dbReference type="GO" id="GO:0070401">
    <property type="term" value="F:NADP+ binding"/>
    <property type="evidence" value="ECO:0007669"/>
    <property type="project" value="InterPro"/>
</dbReference>
<evidence type="ECO:0000256" key="6">
    <source>
        <dbReference type="ARBA" id="ARBA00050557"/>
    </source>
</evidence>
<dbReference type="GO" id="GO:0051287">
    <property type="term" value="F:NAD binding"/>
    <property type="evidence" value="ECO:0007669"/>
    <property type="project" value="InterPro"/>
</dbReference>
<evidence type="ECO:0000313" key="10">
    <source>
        <dbReference type="EMBL" id="QNM10303.1"/>
    </source>
</evidence>
<keyword evidence="5 7" id="KW-0560">Oxidoreductase</keyword>
<gene>
    <name evidence="7" type="primary">argC</name>
    <name evidence="10" type="ORF">H9Q79_08590</name>
</gene>
<dbReference type="HAMAP" id="MF_00150">
    <property type="entry name" value="ArgC_type1"/>
    <property type="match status" value="1"/>
</dbReference>
<dbReference type="RefSeq" id="WP_249329643.1">
    <property type="nucleotide sequence ID" value="NZ_CP060635.1"/>
</dbReference>
<comment type="subcellular location">
    <subcellularLocation>
        <location evidence="7">Cytoplasm</location>
    </subcellularLocation>
</comment>
<dbReference type="InterPro" id="IPR000534">
    <property type="entry name" value="Semialdehyde_DH_NAD-bd"/>
</dbReference>
<feature type="active site" evidence="7 8">
    <location>
        <position position="150"/>
    </location>
</feature>
<dbReference type="InterPro" id="IPR058924">
    <property type="entry name" value="AGPR_dimerisation_dom"/>
</dbReference>
<feature type="domain" description="Semialdehyde dehydrogenase NAD-binding" evidence="9">
    <location>
        <begin position="3"/>
        <end position="142"/>
    </location>
</feature>
<dbReference type="InterPro" id="IPR000706">
    <property type="entry name" value="AGPR_type-1"/>
</dbReference>
<dbReference type="EMBL" id="CP060635">
    <property type="protein sequence ID" value="QNM10303.1"/>
    <property type="molecule type" value="Genomic_DNA"/>
</dbReference>
<protein>
    <recommendedName>
        <fullName evidence="7">N-acetyl-gamma-glutamyl-phosphate reductase</fullName>
        <shortName evidence="7">AGPR</shortName>
        <ecNumber evidence="7">1.2.1.38</ecNumber>
    </recommendedName>
    <alternativeName>
        <fullName evidence="7">N-acetyl-glutamate semialdehyde dehydrogenase</fullName>
        <shortName evidence="7">NAGSA dehydrogenase</shortName>
    </alternativeName>
</protein>
<comment type="function">
    <text evidence="7">Catalyzes the NADPH-dependent reduction of N-acetyl-5-glutamyl phosphate to yield N-acetyl-L-glutamate 5-semialdehyde.</text>
</comment>
<keyword evidence="4 7" id="KW-0521">NADP</keyword>
<comment type="catalytic activity">
    <reaction evidence="6 7">
        <text>N-acetyl-L-glutamate 5-semialdehyde + phosphate + NADP(+) = N-acetyl-L-glutamyl 5-phosphate + NADPH + H(+)</text>
        <dbReference type="Rhea" id="RHEA:21588"/>
        <dbReference type="ChEBI" id="CHEBI:15378"/>
        <dbReference type="ChEBI" id="CHEBI:29123"/>
        <dbReference type="ChEBI" id="CHEBI:43474"/>
        <dbReference type="ChEBI" id="CHEBI:57783"/>
        <dbReference type="ChEBI" id="CHEBI:57936"/>
        <dbReference type="ChEBI" id="CHEBI:58349"/>
        <dbReference type="EC" id="1.2.1.38"/>
    </reaction>
</comment>
<evidence type="ECO:0000256" key="2">
    <source>
        <dbReference type="ARBA" id="ARBA00022571"/>
    </source>
</evidence>
<dbReference type="Pfam" id="PF22698">
    <property type="entry name" value="Semialdhyde_dhC_1"/>
    <property type="match status" value="1"/>
</dbReference>
<dbReference type="PROSITE" id="PS01224">
    <property type="entry name" value="ARGC"/>
    <property type="match status" value="1"/>
</dbReference>
<dbReference type="NCBIfam" id="TIGR01850">
    <property type="entry name" value="argC"/>
    <property type="match status" value="1"/>
</dbReference>
<evidence type="ECO:0000256" key="1">
    <source>
        <dbReference type="ARBA" id="ARBA00004862"/>
    </source>
</evidence>
<dbReference type="PANTHER" id="PTHR32338:SF10">
    <property type="entry name" value="N-ACETYL-GAMMA-GLUTAMYL-PHOSPHATE REDUCTASE, CHLOROPLASTIC-RELATED"/>
    <property type="match status" value="1"/>
</dbReference>
<reference evidence="10 11" key="1">
    <citation type="submission" date="2020-08" db="EMBL/GenBank/DDBJ databases">
        <authorList>
            <person name="Liu C."/>
            <person name="Sun Q."/>
        </authorList>
    </citation>
    <scope>NUCLEOTIDE SEQUENCE [LARGE SCALE GENOMIC DNA]</scope>
    <source>
        <strain evidence="10 11">NSJ-29</strain>
    </source>
</reference>
<organism evidence="10 11">
    <name type="scientific">Wansuia hejianensis</name>
    <dbReference type="NCBI Taxonomy" id="2763667"/>
    <lineage>
        <taxon>Bacteria</taxon>
        <taxon>Bacillati</taxon>
        <taxon>Bacillota</taxon>
        <taxon>Clostridia</taxon>
        <taxon>Lachnospirales</taxon>
        <taxon>Lachnospiraceae</taxon>
        <taxon>Wansuia</taxon>
    </lineage>
</organism>
<dbReference type="InterPro" id="IPR023013">
    <property type="entry name" value="AGPR_AS"/>
</dbReference>
<keyword evidence="11" id="KW-1185">Reference proteome</keyword>
<keyword evidence="3 7" id="KW-0028">Amino-acid biosynthesis</keyword>
<keyword evidence="7" id="KW-0963">Cytoplasm</keyword>
<name>A0A7G9GHM1_9FIRM</name>
<dbReference type="Gene3D" id="3.30.360.10">
    <property type="entry name" value="Dihydrodipicolinate Reductase, domain 2"/>
    <property type="match status" value="1"/>
</dbReference>
<evidence type="ECO:0000256" key="4">
    <source>
        <dbReference type="ARBA" id="ARBA00022857"/>
    </source>
</evidence>
<dbReference type="Gene3D" id="3.40.50.720">
    <property type="entry name" value="NAD(P)-binding Rossmann-like Domain"/>
    <property type="match status" value="1"/>
</dbReference>
<evidence type="ECO:0000259" key="9">
    <source>
        <dbReference type="SMART" id="SM00859"/>
    </source>
</evidence>
<evidence type="ECO:0000313" key="11">
    <source>
        <dbReference type="Proteomes" id="UP000515860"/>
    </source>
</evidence>
<dbReference type="UniPathway" id="UPA00068">
    <property type="reaction ID" value="UER00108"/>
</dbReference>